<protein>
    <submittedName>
        <fullName evidence="5">Uncharacterized protein</fullName>
    </submittedName>
</protein>
<accession>A0A3E2H477</accession>
<dbReference type="AlphaFoldDB" id="A0A3E2H477"/>
<reference evidence="5 6" key="1">
    <citation type="submission" date="2018-05" db="EMBL/GenBank/DDBJ databases">
        <title>Draft genome sequence of Scytalidium lignicola DSM 105466, a ubiquitous saprotrophic fungus.</title>
        <authorList>
            <person name="Buettner E."/>
            <person name="Gebauer A.M."/>
            <person name="Hofrichter M."/>
            <person name="Liers C."/>
            <person name="Kellner H."/>
        </authorList>
    </citation>
    <scope>NUCLEOTIDE SEQUENCE [LARGE SCALE GENOMIC DNA]</scope>
    <source>
        <strain evidence="5 6">DSM 105466</strain>
    </source>
</reference>
<sequence>MLYDLNIPWSSTQNPQELQRTVSFLSELGYNVLALNHIISGPLPSRITNPIPESPAFPIPPKVSLLRRCTLVISDPTLNHRLSALAAAYDILALRPTTEKAFLSACLNTTEHSVISLDMTQRHPFPFKPKPFMTAVNRGIRFEISYAQATLEDTVSRRNFISNCLAIIRATKGRGLIISSEAKSALAVRGPADVVNLMAVWGLGTERGMQALELNPRAVVVNEGLKRTSYKGVVNVIEGGVREVSNGQEKSTGDGLKNKKADGKRKLDHSQRDGDATPPISKRQAKKQRLEALKASKNTQLPGGEIRDTSVASTPIDTDSTPGDTSNG</sequence>
<dbReference type="InterPro" id="IPR016195">
    <property type="entry name" value="Pol/histidinol_Pase-like"/>
</dbReference>
<comment type="similarity">
    <text evidence="2">Belongs to the eukaryotic/archaeal RNase P protein component 3 family.</text>
</comment>
<evidence type="ECO:0000256" key="1">
    <source>
        <dbReference type="ARBA" id="ARBA00004123"/>
    </source>
</evidence>
<dbReference type="GO" id="GO:0008033">
    <property type="term" value="P:tRNA processing"/>
    <property type="evidence" value="ECO:0007669"/>
    <property type="project" value="UniProtKB-KW"/>
</dbReference>
<evidence type="ECO:0000256" key="2">
    <source>
        <dbReference type="ARBA" id="ARBA00007331"/>
    </source>
</evidence>
<dbReference type="InterPro" id="IPR002738">
    <property type="entry name" value="RNase_P_p30"/>
</dbReference>
<dbReference type="STRING" id="5539.A0A3E2H477"/>
<comment type="subcellular location">
    <subcellularLocation>
        <location evidence="1">Nucleus</location>
    </subcellularLocation>
</comment>
<keyword evidence="6" id="KW-1185">Reference proteome</keyword>
<evidence type="ECO:0000256" key="3">
    <source>
        <dbReference type="ARBA" id="ARBA00022694"/>
    </source>
</evidence>
<gene>
    <name evidence="5" type="ORF">B7463_g8146</name>
</gene>
<dbReference type="SUPFAM" id="SSF89550">
    <property type="entry name" value="PHP domain-like"/>
    <property type="match status" value="1"/>
</dbReference>
<feature type="compositionally biased region" description="Basic and acidic residues" evidence="4">
    <location>
        <begin position="256"/>
        <end position="275"/>
    </location>
</feature>
<dbReference type="PANTHER" id="PTHR13031:SF0">
    <property type="entry name" value="RIBONUCLEASE P PROTEIN SUBUNIT P30"/>
    <property type="match status" value="1"/>
</dbReference>
<proteinExistence type="inferred from homology"/>
<dbReference type="Proteomes" id="UP000258309">
    <property type="component" value="Unassembled WGS sequence"/>
</dbReference>
<comment type="caution">
    <text evidence="5">The sequence shown here is derived from an EMBL/GenBank/DDBJ whole genome shotgun (WGS) entry which is preliminary data.</text>
</comment>
<dbReference type="OrthoDB" id="17948at2759"/>
<evidence type="ECO:0000256" key="4">
    <source>
        <dbReference type="SAM" id="MobiDB-lite"/>
    </source>
</evidence>
<dbReference type="Gene3D" id="3.20.20.140">
    <property type="entry name" value="Metal-dependent hydrolases"/>
    <property type="match status" value="1"/>
</dbReference>
<feature type="non-terminal residue" evidence="5">
    <location>
        <position position="328"/>
    </location>
</feature>
<dbReference type="OMA" id="CYGPGIT"/>
<feature type="non-terminal residue" evidence="5">
    <location>
        <position position="1"/>
    </location>
</feature>
<dbReference type="Pfam" id="PF01876">
    <property type="entry name" value="RNase_P_p30"/>
    <property type="match status" value="1"/>
</dbReference>
<feature type="region of interest" description="Disordered" evidence="4">
    <location>
        <begin position="245"/>
        <end position="328"/>
    </location>
</feature>
<dbReference type="PANTHER" id="PTHR13031">
    <property type="entry name" value="RIBONUCLEASE P SUBUNIT P30"/>
    <property type="match status" value="1"/>
</dbReference>
<evidence type="ECO:0000313" key="5">
    <source>
        <dbReference type="EMBL" id="RFU28194.1"/>
    </source>
</evidence>
<keyword evidence="3" id="KW-0819">tRNA processing</keyword>
<dbReference type="EMBL" id="NCSJ02000172">
    <property type="protein sequence ID" value="RFU28194.1"/>
    <property type="molecule type" value="Genomic_DNA"/>
</dbReference>
<dbReference type="GO" id="GO:0005655">
    <property type="term" value="C:nucleolar ribonuclease P complex"/>
    <property type="evidence" value="ECO:0007669"/>
    <property type="project" value="TreeGrafter"/>
</dbReference>
<name>A0A3E2H477_SCYLI</name>
<organism evidence="5 6">
    <name type="scientific">Scytalidium lignicola</name>
    <name type="common">Hyphomycete</name>
    <dbReference type="NCBI Taxonomy" id="5539"/>
    <lineage>
        <taxon>Eukaryota</taxon>
        <taxon>Fungi</taxon>
        <taxon>Dikarya</taxon>
        <taxon>Ascomycota</taxon>
        <taxon>Pezizomycotina</taxon>
        <taxon>Leotiomycetes</taxon>
        <taxon>Leotiomycetes incertae sedis</taxon>
        <taxon>Scytalidium</taxon>
    </lineage>
</organism>
<evidence type="ECO:0000313" key="6">
    <source>
        <dbReference type="Proteomes" id="UP000258309"/>
    </source>
</evidence>
<feature type="compositionally biased region" description="Polar residues" evidence="4">
    <location>
        <begin position="310"/>
        <end position="328"/>
    </location>
</feature>
<dbReference type="GO" id="GO:0003723">
    <property type="term" value="F:RNA binding"/>
    <property type="evidence" value="ECO:0007669"/>
    <property type="project" value="TreeGrafter"/>
</dbReference>